<protein>
    <recommendedName>
        <fullName evidence="1">Nucleotide-diphospho-sugar transferase domain-containing protein</fullName>
    </recommendedName>
</protein>
<dbReference type="Pfam" id="PF03407">
    <property type="entry name" value="Nucleotid_trans"/>
    <property type="match status" value="1"/>
</dbReference>
<reference evidence="3" key="2">
    <citation type="submission" date="2007-04" db="EMBL/GenBank/DDBJ databases">
        <title>Draft genome sequence of Bacteroides ovatus (ATCC 8483).</title>
        <authorList>
            <person name="Sudarsanam P."/>
            <person name="Ley R."/>
            <person name="Guruge J."/>
            <person name="Turnbaugh P.J."/>
            <person name="Mahowald M."/>
            <person name="Liep D."/>
            <person name="Gordon J."/>
        </authorList>
    </citation>
    <scope>NUCLEOTIDE SEQUENCE [LARGE SCALE GENOMIC DNA]</scope>
    <source>
        <strain evidence="3">ATCC 8483 / DSM 1896 / JCM 5824 / BCRC 10623 / CCUG 4943 / NCTC 11153</strain>
    </source>
</reference>
<dbReference type="Gene3D" id="3.90.550.10">
    <property type="entry name" value="Spore Coat Polysaccharide Biosynthesis Protein SpsA, Chain A"/>
    <property type="match status" value="1"/>
</dbReference>
<dbReference type="Proteomes" id="UP000005475">
    <property type="component" value="Unassembled WGS sequence"/>
</dbReference>
<dbReference type="SUPFAM" id="SSF53448">
    <property type="entry name" value="Nucleotide-diphospho-sugar transferases"/>
    <property type="match status" value="1"/>
</dbReference>
<evidence type="ECO:0000259" key="1">
    <source>
        <dbReference type="Pfam" id="PF03407"/>
    </source>
</evidence>
<comment type="caution">
    <text evidence="2">The sequence shown here is derived from an EMBL/GenBank/DDBJ whole genome shotgun (WGS) entry which is preliminary data.</text>
</comment>
<dbReference type="InterPro" id="IPR005069">
    <property type="entry name" value="Nucl-diP-sugar_transferase"/>
</dbReference>
<dbReference type="AlphaFoldDB" id="A0AAN3A9X5"/>
<evidence type="ECO:0000313" key="2">
    <source>
        <dbReference type="EMBL" id="EDO12596.1"/>
    </source>
</evidence>
<name>A0AAN3A9X5_BACO1</name>
<reference evidence="2 3" key="1">
    <citation type="submission" date="2007-03" db="EMBL/GenBank/DDBJ databases">
        <authorList>
            <person name="Fulton L."/>
            <person name="Clifton S."/>
            <person name="Fulton B."/>
            <person name="Xu J."/>
            <person name="Minx P."/>
            <person name="Pepin K.H."/>
            <person name="Johnson M."/>
            <person name="Thiruvilangam P."/>
            <person name="Bhonagiri V."/>
            <person name="Nash W.E."/>
            <person name="Mardis E.R."/>
            <person name="Wilson R.K."/>
        </authorList>
    </citation>
    <scope>NUCLEOTIDE SEQUENCE [LARGE SCALE GENOMIC DNA]</scope>
    <source>
        <strain evidence="3">ATCC 8483 / DSM 1896 / JCM 5824 / BCRC 10623 / CCUG 4943 / NCTC 11153</strain>
    </source>
</reference>
<dbReference type="EMBL" id="AAXF02000045">
    <property type="protein sequence ID" value="EDO12596.1"/>
    <property type="molecule type" value="Genomic_DNA"/>
</dbReference>
<dbReference type="InterPro" id="IPR029044">
    <property type="entry name" value="Nucleotide-diphossugar_trans"/>
</dbReference>
<feature type="domain" description="Nucleotide-diphospho-sugar transferase" evidence="1">
    <location>
        <begin position="44"/>
        <end position="244"/>
    </location>
</feature>
<accession>A0AAN3A9X5</accession>
<organism evidence="2 3">
    <name type="scientific">Bacteroides ovatus (strain ATCC 8483 / DSM 1896 / JCM 5824 / BCRC 10623 / CCUG 4943 / NCTC 11153)</name>
    <dbReference type="NCBI Taxonomy" id="411476"/>
    <lineage>
        <taxon>Bacteria</taxon>
        <taxon>Pseudomonadati</taxon>
        <taxon>Bacteroidota</taxon>
        <taxon>Bacteroidia</taxon>
        <taxon>Bacteroidales</taxon>
        <taxon>Bacteroidaceae</taxon>
        <taxon>Bacteroides</taxon>
    </lineage>
</organism>
<gene>
    <name evidence="2" type="ORF">BACOVA_01738</name>
</gene>
<evidence type="ECO:0000313" key="3">
    <source>
        <dbReference type="Proteomes" id="UP000005475"/>
    </source>
</evidence>
<sequence>MDDWQINIFMKTKIVYVLVSDEKDLYLEQAWLSVYSLRLHNPTAYVVVLMDDNTERSLVGKRNKFCELVTEIKVVDVPIEYTPVQRSRYIKTKARQHVVGDFLFIDTDTVVTDTLDELDNMEMEIGVVPEFHIDLNHFPGVSGLHAIAQQLGWSYNENDKYNYNSGAVYVKDTPTAHQFYQMWHECWLKSVTVLHRHHDQPPLAMANHLLNHPIVPLNGVWNCQILERGIFYLPDAKLVHYFATSRLKSKDDYIYVLEDSDIFREVKELGAISKRTHQLLADAKRVCNSRTQIVAGAEADLLYTHVYRVIKKLYRRYPGMFRLLNNMLKYLGNIKSNLK</sequence>
<proteinExistence type="predicted"/>